<dbReference type="RefSeq" id="WP_282220007.1">
    <property type="nucleotide sequence ID" value="NZ_CP118246.1"/>
</dbReference>
<reference evidence="1 2" key="1">
    <citation type="submission" date="2023-02" db="EMBL/GenBank/DDBJ databases">
        <title>Devosia algicola sp. nov., isolated from the phycosphere of marine algae.</title>
        <authorList>
            <person name="Kim J.M."/>
            <person name="Lee J.K."/>
            <person name="Choi B.J."/>
            <person name="Bayburt H."/>
            <person name="Jeon C.O."/>
        </authorList>
    </citation>
    <scope>NUCLEOTIDE SEQUENCE [LARGE SCALE GENOMIC DNA]</scope>
    <source>
        <strain evidence="1 2">G20-9</strain>
    </source>
</reference>
<gene>
    <name evidence="1" type="ORF">PSQ19_05985</name>
</gene>
<accession>A0ABY7YR11</accession>
<name>A0ABY7YR11_9HYPH</name>
<organism evidence="1 2">
    <name type="scientific">Devosia algicola</name>
    <dbReference type="NCBI Taxonomy" id="3026418"/>
    <lineage>
        <taxon>Bacteria</taxon>
        <taxon>Pseudomonadati</taxon>
        <taxon>Pseudomonadota</taxon>
        <taxon>Alphaproteobacteria</taxon>
        <taxon>Hyphomicrobiales</taxon>
        <taxon>Devosiaceae</taxon>
        <taxon>Devosia</taxon>
    </lineage>
</organism>
<proteinExistence type="predicted"/>
<sequence length="104" mass="10555">MFSTVAGRTAIGKMLMAKNIGSAPTAVAGFQPGGSQVMAVTGQGSSPMTLMRSASSPSRSFDADVHAGQNMDVYRANRAATGGPITQSSINSALGSGKTLYKRA</sequence>
<evidence type="ECO:0000313" key="2">
    <source>
        <dbReference type="Proteomes" id="UP001220530"/>
    </source>
</evidence>
<keyword evidence="2" id="KW-1185">Reference proteome</keyword>
<dbReference type="EMBL" id="CP118246">
    <property type="protein sequence ID" value="WDR03617.1"/>
    <property type="molecule type" value="Genomic_DNA"/>
</dbReference>
<evidence type="ECO:0000313" key="1">
    <source>
        <dbReference type="EMBL" id="WDR03617.1"/>
    </source>
</evidence>
<dbReference type="Proteomes" id="UP001220530">
    <property type="component" value="Chromosome"/>
</dbReference>
<protein>
    <submittedName>
        <fullName evidence="1">Uncharacterized protein</fullName>
    </submittedName>
</protein>